<dbReference type="RefSeq" id="WP_380061828.1">
    <property type="nucleotide sequence ID" value="NZ_JBHSEI010000007.1"/>
</dbReference>
<keyword evidence="2" id="KW-0560">Oxidoreductase</keyword>
<keyword evidence="2" id="KW-0223">Dioxygenase</keyword>
<organism evidence="2 3">
    <name type="scientific">Deinococcus hohokamensis</name>
    <dbReference type="NCBI Taxonomy" id="309883"/>
    <lineage>
        <taxon>Bacteria</taxon>
        <taxon>Thermotogati</taxon>
        <taxon>Deinococcota</taxon>
        <taxon>Deinococci</taxon>
        <taxon>Deinococcales</taxon>
        <taxon>Deinococcaceae</taxon>
        <taxon>Deinococcus</taxon>
    </lineage>
</organism>
<feature type="domain" description="Extradiol ring-cleavage dioxygenase class III enzyme subunit B" evidence="1">
    <location>
        <begin position="15"/>
        <end position="249"/>
    </location>
</feature>
<protein>
    <submittedName>
        <fullName evidence="2">Extradiol ring-cleavage dioxygenase</fullName>
    </submittedName>
</protein>
<dbReference type="EMBL" id="JBHSEI010000007">
    <property type="protein sequence ID" value="MFC4638825.1"/>
    <property type="molecule type" value="Genomic_DNA"/>
</dbReference>
<evidence type="ECO:0000313" key="2">
    <source>
        <dbReference type="EMBL" id="MFC4638825.1"/>
    </source>
</evidence>
<keyword evidence="3" id="KW-1185">Reference proteome</keyword>
<dbReference type="Gene3D" id="3.40.830.10">
    <property type="entry name" value="LigB-like"/>
    <property type="match status" value="1"/>
</dbReference>
<comment type="caution">
    <text evidence="2">The sequence shown here is derived from an EMBL/GenBank/DDBJ whole genome shotgun (WGS) entry which is preliminary data.</text>
</comment>
<dbReference type="GO" id="GO:0051213">
    <property type="term" value="F:dioxygenase activity"/>
    <property type="evidence" value="ECO:0007669"/>
    <property type="project" value="UniProtKB-KW"/>
</dbReference>
<accession>A0ABV9IBX3</accession>
<proteinExistence type="predicted"/>
<sequence>MLVATMGSIVFGCILPHGFEILEALSGDNPGLMARTRESAGQLGEQMRQAAPDVLVVLTPHGTRAEGQFAVANAERMRGTLEAHGAEVTLERAVDRGFAQAIAGEAQARGLPVALLNYATSEGPLSCLPLDWGALIPLHFMPQVPVVVINPPRGPDYGPHLRFGAALAQAAVAGGRRVGLIASCDWSHTHDEAGPYGHHPAAALLDAQVVAHLEAGDLEGLAHFDPQQIEDAKPDGLWQALVLAGALPRPGRQVQLLSYEAPTYFGLLCAAVVPGERLT</sequence>
<name>A0ABV9IBX3_9DEIO</name>
<evidence type="ECO:0000313" key="3">
    <source>
        <dbReference type="Proteomes" id="UP001595952"/>
    </source>
</evidence>
<evidence type="ECO:0000259" key="1">
    <source>
        <dbReference type="Pfam" id="PF02900"/>
    </source>
</evidence>
<dbReference type="InterPro" id="IPR004183">
    <property type="entry name" value="Xdiol_dOase_suB"/>
</dbReference>
<dbReference type="Pfam" id="PF02900">
    <property type="entry name" value="LigB"/>
    <property type="match status" value="1"/>
</dbReference>
<dbReference type="SUPFAM" id="SSF53213">
    <property type="entry name" value="LigB-like"/>
    <property type="match status" value="1"/>
</dbReference>
<reference evidence="3" key="1">
    <citation type="journal article" date="2019" name="Int. J. Syst. Evol. Microbiol.">
        <title>The Global Catalogue of Microorganisms (GCM) 10K type strain sequencing project: providing services to taxonomists for standard genome sequencing and annotation.</title>
        <authorList>
            <consortium name="The Broad Institute Genomics Platform"/>
            <consortium name="The Broad Institute Genome Sequencing Center for Infectious Disease"/>
            <person name="Wu L."/>
            <person name="Ma J."/>
        </authorList>
    </citation>
    <scope>NUCLEOTIDE SEQUENCE [LARGE SCALE GENOMIC DNA]</scope>
    <source>
        <strain evidence="3">CCUG 55995</strain>
    </source>
</reference>
<gene>
    <name evidence="2" type="ORF">ACFO0D_10770</name>
</gene>
<dbReference type="Proteomes" id="UP001595952">
    <property type="component" value="Unassembled WGS sequence"/>
</dbReference>